<evidence type="ECO:0000256" key="2">
    <source>
        <dbReference type="ARBA" id="ARBA00022980"/>
    </source>
</evidence>
<dbReference type="AlphaFoldDB" id="A0A317JN43"/>
<dbReference type="CDD" id="cd00364">
    <property type="entry name" value="Ribosomal_uS17"/>
    <property type="match status" value="1"/>
</dbReference>
<proteinExistence type="inferred from homology"/>
<protein>
    <submittedName>
        <fullName evidence="4">30S ribosomal protein S17</fullName>
    </submittedName>
</protein>
<dbReference type="Proteomes" id="UP000246104">
    <property type="component" value="Unassembled WGS sequence"/>
</dbReference>
<dbReference type="GO" id="GO:0006412">
    <property type="term" value="P:translation"/>
    <property type="evidence" value="ECO:0007669"/>
    <property type="project" value="InterPro"/>
</dbReference>
<reference evidence="4 5" key="1">
    <citation type="submission" date="2018-02" db="EMBL/GenBank/DDBJ databases">
        <title>Genomic Reconstructions from Amazon Rainforest and Pasture Soil Reveal Novel Insights into the Physiology of Candidate Phyla in Tropical Sites.</title>
        <authorList>
            <person name="Kroeger M.E."/>
            <person name="Delmont T."/>
            <person name="Eren A.M."/>
            <person name="Guo J."/>
            <person name="Meyer K.M."/>
            <person name="Khan K."/>
            <person name="Rodrigues J.L.M."/>
            <person name="Bohannan B.J.M."/>
            <person name="Tringe S."/>
            <person name="Borges C.D."/>
            <person name="Tiedje J."/>
            <person name="Tsai S.M."/>
            <person name="Nusslein K."/>
        </authorList>
    </citation>
    <scope>NUCLEOTIDE SEQUENCE [LARGE SCALE GENOMIC DNA]</scope>
    <source>
        <strain evidence="4">Amazon FNV 2010 28 9</strain>
    </source>
</reference>
<evidence type="ECO:0000313" key="4">
    <source>
        <dbReference type="EMBL" id="PWU23125.1"/>
    </source>
</evidence>
<dbReference type="InterPro" id="IPR000266">
    <property type="entry name" value="Ribosomal_uS17"/>
</dbReference>
<organism evidence="4 5">
    <name type="scientific">Candidatus Cerribacteria bacterium 'Amazon FNV 2010 28 9'</name>
    <dbReference type="NCBI Taxonomy" id="2081795"/>
    <lineage>
        <taxon>Bacteria</taxon>
        <taxon>Candidatus Cerribacteria</taxon>
    </lineage>
</organism>
<comment type="similarity">
    <text evidence="1">Belongs to the universal ribosomal protein uS17 family.</text>
</comment>
<comment type="caution">
    <text evidence="4">The sequence shown here is derived from an EMBL/GenBank/DDBJ whole genome shotgun (WGS) entry which is preliminary data.</text>
</comment>
<dbReference type="EMBL" id="PSRQ01000045">
    <property type="protein sequence ID" value="PWU23125.1"/>
    <property type="molecule type" value="Genomic_DNA"/>
</dbReference>
<dbReference type="InterPro" id="IPR012340">
    <property type="entry name" value="NA-bd_OB-fold"/>
</dbReference>
<dbReference type="GO" id="GO:0005840">
    <property type="term" value="C:ribosome"/>
    <property type="evidence" value="ECO:0007669"/>
    <property type="project" value="UniProtKB-KW"/>
</dbReference>
<dbReference type="Pfam" id="PF00366">
    <property type="entry name" value="Ribosomal_S17"/>
    <property type="match status" value="1"/>
</dbReference>
<sequence>MKTFEGTVVRVQPKTAYVEVSSVWVHPIYRKAKKVTQVCACHDNKGVKVGDVVTIAGCRPMSARKRFMIVEK</sequence>
<dbReference type="Gene3D" id="2.40.50.140">
    <property type="entry name" value="Nucleic acid-binding proteins"/>
    <property type="match status" value="1"/>
</dbReference>
<dbReference type="SUPFAM" id="SSF50249">
    <property type="entry name" value="Nucleic acid-binding proteins"/>
    <property type="match status" value="1"/>
</dbReference>
<dbReference type="GO" id="GO:0003735">
    <property type="term" value="F:structural constituent of ribosome"/>
    <property type="evidence" value="ECO:0007669"/>
    <property type="project" value="InterPro"/>
</dbReference>
<evidence type="ECO:0000256" key="3">
    <source>
        <dbReference type="ARBA" id="ARBA00023274"/>
    </source>
</evidence>
<evidence type="ECO:0000313" key="5">
    <source>
        <dbReference type="Proteomes" id="UP000246104"/>
    </source>
</evidence>
<gene>
    <name evidence="4" type="primary">rpsQ</name>
    <name evidence="4" type="ORF">C5B42_04025</name>
</gene>
<keyword evidence="2 4" id="KW-0689">Ribosomal protein</keyword>
<dbReference type="GO" id="GO:1990904">
    <property type="term" value="C:ribonucleoprotein complex"/>
    <property type="evidence" value="ECO:0007669"/>
    <property type="project" value="UniProtKB-KW"/>
</dbReference>
<accession>A0A317JN43</accession>
<dbReference type="PRINTS" id="PR00973">
    <property type="entry name" value="RIBOSOMALS17"/>
</dbReference>
<name>A0A317JN43_9BACT</name>
<evidence type="ECO:0000256" key="1">
    <source>
        <dbReference type="ARBA" id="ARBA00010254"/>
    </source>
</evidence>
<keyword evidence="3" id="KW-0687">Ribonucleoprotein</keyword>